<evidence type="ECO:0000256" key="8">
    <source>
        <dbReference type="ARBA" id="ARBA00022840"/>
    </source>
</evidence>
<evidence type="ECO:0000256" key="1">
    <source>
        <dbReference type="ARBA" id="ARBA00005150"/>
    </source>
</evidence>
<dbReference type="SUPFAM" id="SSF53623">
    <property type="entry name" value="MurD-like peptide ligases, catalytic domain"/>
    <property type="match status" value="2"/>
</dbReference>
<protein>
    <recommendedName>
        <fullName evidence="3">tetrahydrofolate synthase</fullName>
        <ecNumber evidence="3">6.3.2.17</ecNumber>
    </recommendedName>
    <alternativeName>
        <fullName evidence="11">Folylpoly-gamma-glutamate synthetase</fullName>
    </alternativeName>
    <alternativeName>
        <fullName evidence="10">Tetrahydrofolylpolyglutamate synthase</fullName>
    </alternativeName>
</protein>
<evidence type="ECO:0000256" key="11">
    <source>
        <dbReference type="ARBA" id="ARBA00030876"/>
    </source>
</evidence>
<keyword evidence="7" id="KW-0547">Nucleotide-binding</keyword>
<sequence length="916" mass="102493">MGPIECTPELLAVHESDKIIRFSKIYFYITVKLKTVKDRTRFSFQFGDILQSVFGGKLYDKLKSIPLLHVAGTKGKGTTCAFAETILRARGFKTGLFTSPSFNSVAERVRINGKPVSDEQFAATAEKLEKLDEVKILRENNLWFANLTLLALQTFVELKVDVIILEVGIGGALCPTSHYPRGAPRVCCVTALGYDHMDKLGYSIEEIAAAKGEIYFIKILNKSFPFKAGIFRRGATLITSKQEYEEAHQVVQRFANSKQESLLTPSKELIDSIGLEYPNNENAASAFLAVRHLIKRLKEETFFQRLRKSSSSAESDLMKTITPTEMKAIYSAEWPGRQQIVDHEINGRTIRILLDVAHTPGDADFFLDFNLFQESMKICANWAAQKKIGKIFVLMRSAMGREIDSQMVHLAEILKPEYFAGAPNVAKDVAELDQNVGSGKYVSFYPSFLTRGIDRQLEELHTFKLRTRYFFEFGDILQSVFGGKLYEKLKSIPLLHVAGTKGKGTTCAFAETILRARGFKTGLFTSPSFNSVAERIRINGKPVSDEQFAATAEKLEKLDEVKILRASDLWFANLTLLALQTFVEQKVDVIILEVGIGGALCPTSAYPRGAPRVCCVTALGYDHMDKLGYSIEEISASKAGIFRRGATLITSKQEYEEALSVLKIFANEIQGNLLAPSQELIDSTGLEYPNNENAATAILATRHLIKSLKEETFFQRLRKSSSSAESDLMKTITPTEMKAIYSAEWPGRQQIVDHEINGRTIRILLDVAHTPESMKICANWASEKKQGKIFVLMRSAMGREIDSQIVHLAEILKPEYFAGSPNVAKDVAELDQNDGSEKYVSFYPSFLTRGIDRQLEEQRERLAIQSESARKFGLNTFEFESVNDCLENLPEDVGTVLITGSLYMVAAFFRLRPDIA</sequence>
<comment type="similarity">
    <text evidence="2">Belongs to the folylpolyglutamate synthase family.</text>
</comment>
<keyword evidence="4" id="KW-0554">One-carbon metabolism</keyword>
<dbReference type="NCBIfam" id="TIGR01499">
    <property type="entry name" value="folC"/>
    <property type="match status" value="2"/>
</dbReference>
<comment type="pathway">
    <text evidence="1">Cofactor biosynthesis; tetrahydrofolylpolyglutamate biosynthesis.</text>
</comment>
<gene>
    <name evidence="14" type="ORF">GSOID_T00008185001</name>
</gene>
<dbReference type="Gene3D" id="3.40.1190.10">
    <property type="entry name" value="Mur-like, catalytic domain"/>
    <property type="match status" value="2"/>
</dbReference>
<dbReference type="Proteomes" id="UP000001307">
    <property type="component" value="Unassembled WGS sequence"/>
</dbReference>
<dbReference type="InterPro" id="IPR036615">
    <property type="entry name" value="Mur_ligase_C_dom_sf"/>
</dbReference>
<keyword evidence="9" id="KW-0460">Magnesium</keyword>
<name>E4XDE3_OIKDI</name>
<dbReference type="EC" id="6.3.2.17" evidence="3"/>
<keyword evidence="15" id="KW-1185">Reference proteome</keyword>
<evidence type="ECO:0000256" key="4">
    <source>
        <dbReference type="ARBA" id="ARBA00022563"/>
    </source>
</evidence>
<evidence type="ECO:0000313" key="15">
    <source>
        <dbReference type="Proteomes" id="UP000001307"/>
    </source>
</evidence>
<evidence type="ECO:0000256" key="6">
    <source>
        <dbReference type="ARBA" id="ARBA00022723"/>
    </source>
</evidence>
<keyword evidence="5" id="KW-0436">Ligase</keyword>
<reference evidence="14 15" key="1">
    <citation type="journal article" date="2010" name="Science">
        <title>Plasticity of animal genome architecture unmasked by rapid evolution of a pelagic tunicate.</title>
        <authorList>
            <person name="Denoeud F."/>
            <person name="Henriet S."/>
            <person name="Mungpakdee S."/>
            <person name="Aury J.M."/>
            <person name="Da Silva C."/>
            <person name="Brinkmann H."/>
            <person name="Mikhaleva J."/>
            <person name="Olsen L.C."/>
            <person name="Jubin C."/>
            <person name="Canestro C."/>
            <person name="Bouquet J.M."/>
            <person name="Danks G."/>
            <person name="Poulain J."/>
            <person name="Campsteijn C."/>
            <person name="Adamski M."/>
            <person name="Cross I."/>
            <person name="Yadetie F."/>
            <person name="Muffato M."/>
            <person name="Louis A."/>
            <person name="Butcher S."/>
            <person name="Tsagkogeorga G."/>
            <person name="Konrad A."/>
            <person name="Singh S."/>
            <person name="Jensen M.F."/>
            <person name="Cong E.H."/>
            <person name="Eikeseth-Otteraa H."/>
            <person name="Noel B."/>
            <person name="Anthouard V."/>
            <person name="Porcel B.M."/>
            <person name="Kachouri-Lafond R."/>
            <person name="Nishino A."/>
            <person name="Ugolini M."/>
            <person name="Chourrout P."/>
            <person name="Nishida H."/>
            <person name="Aasland R."/>
            <person name="Huzurbazar S."/>
            <person name="Westhof E."/>
            <person name="Delsuc F."/>
            <person name="Lehrach H."/>
            <person name="Reinhardt R."/>
            <person name="Weissenbach J."/>
            <person name="Roy S.W."/>
            <person name="Artiguenave F."/>
            <person name="Postlethwait J.H."/>
            <person name="Manak J.R."/>
            <person name="Thompson E.M."/>
            <person name="Jaillon O."/>
            <person name="Du Pasquier L."/>
            <person name="Boudinot P."/>
            <person name="Liberles D.A."/>
            <person name="Volff J.N."/>
            <person name="Philippe H."/>
            <person name="Lenhard B."/>
            <person name="Roest Crollius H."/>
            <person name="Wincker P."/>
            <person name="Chourrout D."/>
        </authorList>
    </citation>
    <scope>NUCLEOTIDE SEQUENCE [LARGE SCALE GENOMIC DNA]</scope>
</reference>
<dbReference type="GO" id="GO:0006730">
    <property type="term" value="P:one-carbon metabolic process"/>
    <property type="evidence" value="ECO:0007669"/>
    <property type="project" value="UniProtKB-KW"/>
</dbReference>
<evidence type="ECO:0000313" key="14">
    <source>
        <dbReference type="EMBL" id="CBY19181.1"/>
    </source>
</evidence>
<dbReference type="EMBL" id="FN653039">
    <property type="protein sequence ID" value="CBY19181.1"/>
    <property type="molecule type" value="Genomic_DNA"/>
</dbReference>
<evidence type="ECO:0000256" key="10">
    <source>
        <dbReference type="ARBA" id="ARBA00030592"/>
    </source>
</evidence>
<dbReference type="Gene3D" id="3.90.190.20">
    <property type="entry name" value="Mur ligase, C-terminal domain"/>
    <property type="match status" value="1"/>
</dbReference>
<feature type="domain" description="Mur ligase central" evidence="13">
    <location>
        <begin position="70"/>
        <end position="216"/>
    </location>
</feature>
<organism evidence="14 15">
    <name type="scientific">Oikopleura dioica</name>
    <name type="common">Tunicate</name>
    <dbReference type="NCBI Taxonomy" id="34765"/>
    <lineage>
        <taxon>Eukaryota</taxon>
        <taxon>Metazoa</taxon>
        <taxon>Chordata</taxon>
        <taxon>Tunicata</taxon>
        <taxon>Appendicularia</taxon>
        <taxon>Copelata</taxon>
        <taxon>Oikopleuridae</taxon>
        <taxon>Oikopleura</taxon>
    </lineage>
</organism>
<accession>E4XDE3</accession>
<dbReference type="InterPro" id="IPR001645">
    <property type="entry name" value="Folylpolyglutamate_synth"/>
</dbReference>
<evidence type="ECO:0000256" key="2">
    <source>
        <dbReference type="ARBA" id="ARBA00008276"/>
    </source>
</evidence>
<evidence type="ECO:0000256" key="7">
    <source>
        <dbReference type="ARBA" id="ARBA00022741"/>
    </source>
</evidence>
<evidence type="ECO:0000256" key="9">
    <source>
        <dbReference type="ARBA" id="ARBA00022842"/>
    </source>
</evidence>
<dbReference type="GO" id="GO:0004326">
    <property type="term" value="F:tetrahydrofolylpolyglutamate synthase activity"/>
    <property type="evidence" value="ECO:0007669"/>
    <property type="project" value="UniProtKB-EC"/>
</dbReference>
<dbReference type="Pfam" id="PF08245">
    <property type="entry name" value="Mur_ligase_M"/>
    <property type="match status" value="1"/>
</dbReference>
<dbReference type="GO" id="GO:0005829">
    <property type="term" value="C:cytosol"/>
    <property type="evidence" value="ECO:0007669"/>
    <property type="project" value="TreeGrafter"/>
</dbReference>
<evidence type="ECO:0000256" key="5">
    <source>
        <dbReference type="ARBA" id="ARBA00022598"/>
    </source>
</evidence>
<dbReference type="GO" id="GO:0046872">
    <property type="term" value="F:metal ion binding"/>
    <property type="evidence" value="ECO:0007669"/>
    <property type="project" value="UniProtKB-KW"/>
</dbReference>
<dbReference type="GO" id="GO:0005524">
    <property type="term" value="F:ATP binding"/>
    <property type="evidence" value="ECO:0007669"/>
    <property type="project" value="UniProtKB-KW"/>
</dbReference>
<dbReference type="AlphaFoldDB" id="E4XDE3"/>
<dbReference type="PANTHER" id="PTHR11136">
    <property type="entry name" value="FOLYLPOLYGLUTAMATE SYNTHASE-RELATED"/>
    <property type="match status" value="1"/>
</dbReference>
<dbReference type="InterPro" id="IPR013221">
    <property type="entry name" value="Mur_ligase_cen"/>
</dbReference>
<dbReference type="PANTHER" id="PTHR11136:SF5">
    <property type="entry name" value="FOLYLPOLYGLUTAMATE SYNTHASE, MITOCHONDRIAL"/>
    <property type="match status" value="1"/>
</dbReference>
<proteinExistence type="inferred from homology"/>
<dbReference type="GO" id="GO:0005739">
    <property type="term" value="C:mitochondrion"/>
    <property type="evidence" value="ECO:0007669"/>
    <property type="project" value="TreeGrafter"/>
</dbReference>
<keyword evidence="6" id="KW-0479">Metal-binding</keyword>
<evidence type="ECO:0000256" key="12">
    <source>
        <dbReference type="ARBA" id="ARBA00047493"/>
    </source>
</evidence>
<dbReference type="InParanoid" id="E4XDE3"/>
<dbReference type="OrthoDB" id="5212574at2759"/>
<evidence type="ECO:0000259" key="13">
    <source>
        <dbReference type="Pfam" id="PF08245"/>
    </source>
</evidence>
<evidence type="ECO:0000256" key="3">
    <source>
        <dbReference type="ARBA" id="ARBA00013025"/>
    </source>
</evidence>
<dbReference type="SUPFAM" id="SSF53244">
    <property type="entry name" value="MurD-like peptide ligases, peptide-binding domain"/>
    <property type="match status" value="1"/>
</dbReference>
<dbReference type="InterPro" id="IPR036565">
    <property type="entry name" value="Mur-like_cat_sf"/>
</dbReference>
<comment type="catalytic activity">
    <reaction evidence="12">
        <text>(6S)-5,6,7,8-tetrahydrofolyl-(gamma-L-Glu)(n) + L-glutamate + ATP = (6S)-5,6,7,8-tetrahydrofolyl-(gamma-L-Glu)(n+1) + ADP + phosphate + H(+)</text>
        <dbReference type="Rhea" id="RHEA:10580"/>
        <dbReference type="Rhea" id="RHEA-COMP:14738"/>
        <dbReference type="Rhea" id="RHEA-COMP:14740"/>
        <dbReference type="ChEBI" id="CHEBI:15378"/>
        <dbReference type="ChEBI" id="CHEBI:29985"/>
        <dbReference type="ChEBI" id="CHEBI:30616"/>
        <dbReference type="ChEBI" id="CHEBI:43474"/>
        <dbReference type="ChEBI" id="CHEBI:141005"/>
        <dbReference type="ChEBI" id="CHEBI:456216"/>
        <dbReference type="EC" id="6.3.2.17"/>
    </reaction>
</comment>
<keyword evidence="8" id="KW-0067">ATP-binding</keyword>